<dbReference type="GO" id="GO:0005385">
    <property type="term" value="F:zinc ion transmembrane transporter activity"/>
    <property type="evidence" value="ECO:0007669"/>
    <property type="project" value="TreeGrafter"/>
</dbReference>
<accession>A0AAN7LNB1</accession>
<sequence>MGEPPLGPPRGIFFKVRTFNFSSSPLTDWRPWLFSCFKQMDDHGSPAVDQNPGEIEISIVSAAAAHMHDHRRLLDRCDLVCPFSERKYGSSESEERSRLVKKLFGLMVFCAIIMVVEIVGGIKANSLAILADAAHLLTDVTGLGVSLFAAWASGWEPTSQHSFGFHRLEVLGAFVSVQLIWMISGLLIYEAVHRILHESERVDGKLMFIIAAFGFLINLVMFMWIGHDHHHHPHGSCKHGDHHHHGHSNDELCALADVAKEKSDDEEEEETDLLSSPIDNQRRILNINLQGAYLHIMADLIQSIGVMIAGAVIWVAPRLLVVDLISTLIFSVLVISTTVPLLRNVIGVLMEKVPSEIDLGSLEDSLKSIKGVHDIHDLHVWSITVGKFVMACHVVPEPGVSPSELLVRIRDYCKRTCRIHHVTIQIE</sequence>
<dbReference type="Pfam" id="PF16916">
    <property type="entry name" value="ZT_dimer"/>
    <property type="match status" value="1"/>
</dbReference>
<proteinExistence type="inferred from homology"/>
<evidence type="ECO:0000313" key="13">
    <source>
        <dbReference type="Proteomes" id="UP001346149"/>
    </source>
</evidence>
<feature type="transmembrane region" description="Helical" evidence="9">
    <location>
        <begin position="204"/>
        <end position="225"/>
    </location>
</feature>
<dbReference type="NCBIfam" id="TIGR01297">
    <property type="entry name" value="CDF"/>
    <property type="match status" value="1"/>
</dbReference>
<evidence type="ECO:0000256" key="9">
    <source>
        <dbReference type="SAM" id="Phobius"/>
    </source>
</evidence>
<evidence type="ECO:0000256" key="6">
    <source>
        <dbReference type="ARBA" id="ARBA00022989"/>
    </source>
</evidence>
<keyword evidence="7" id="KW-0406">Ion transport</keyword>
<keyword evidence="4 9" id="KW-0812">Transmembrane</keyword>
<comment type="similarity">
    <text evidence="2">Belongs to the cation diffusion facilitator (CDF) transporter (TC 2.A.4) family. SLC30A subfamily.</text>
</comment>
<comment type="caution">
    <text evidence="12">The sequence shown here is derived from an EMBL/GenBank/DDBJ whole genome shotgun (WGS) entry which is preliminary data.</text>
</comment>
<evidence type="ECO:0000256" key="5">
    <source>
        <dbReference type="ARBA" id="ARBA00022906"/>
    </source>
</evidence>
<dbReference type="GO" id="GO:0005886">
    <property type="term" value="C:plasma membrane"/>
    <property type="evidence" value="ECO:0007669"/>
    <property type="project" value="TreeGrafter"/>
</dbReference>
<reference evidence="12 13" key="1">
    <citation type="journal article" date="2023" name="Hortic Res">
        <title>Pangenome of water caltrop reveals structural variations and asymmetric subgenome divergence after allopolyploidization.</title>
        <authorList>
            <person name="Zhang X."/>
            <person name="Chen Y."/>
            <person name="Wang L."/>
            <person name="Yuan Y."/>
            <person name="Fang M."/>
            <person name="Shi L."/>
            <person name="Lu R."/>
            <person name="Comes H.P."/>
            <person name="Ma Y."/>
            <person name="Chen Y."/>
            <person name="Huang G."/>
            <person name="Zhou Y."/>
            <person name="Zheng Z."/>
            <person name="Qiu Y."/>
        </authorList>
    </citation>
    <scope>NUCLEOTIDE SEQUENCE [LARGE SCALE GENOMIC DNA]</scope>
    <source>
        <strain evidence="12">F231</strain>
    </source>
</reference>
<feature type="transmembrane region" description="Helical" evidence="9">
    <location>
        <begin position="103"/>
        <end position="122"/>
    </location>
</feature>
<dbReference type="InterPro" id="IPR058533">
    <property type="entry name" value="Cation_efflux_TM"/>
</dbReference>
<evidence type="ECO:0000256" key="2">
    <source>
        <dbReference type="ARBA" id="ARBA00008873"/>
    </source>
</evidence>
<feature type="transmembrane region" description="Helical" evidence="9">
    <location>
        <begin position="170"/>
        <end position="192"/>
    </location>
</feature>
<organism evidence="12 13">
    <name type="scientific">Trapa natans</name>
    <name type="common">Water chestnut</name>
    <dbReference type="NCBI Taxonomy" id="22666"/>
    <lineage>
        <taxon>Eukaryota</taxon>
        <taxon>Viridiplantae</taxon>
        <taxon>Streptophyta</taxon>
        <taxon>Embryophyta</taxon>
        <taxon>Tracheophyta</taxon>
        <taxon>Spermatophyta</taxon>
        <taxon>Magnoliopsida</taxon>
        <taxon>eudicotyledons</taxon>
        <taxon>Gunneridae</taxon>
        <taxon>Pentapetalae</taxon>
        <taxon>rosids</taxon>
        <taxon>malvids</taxon>
        <taxon>Myrtales</taxon>
        <taxon>Lythraceae</taxon>
        <taxon>Trapa</taxon>
    </lineage>
</organism>
<keyword evidence="5" id="KW-0864">Zinc transport</keyword>
<evidence type="ECO:0000256" key="3">
    <source>
        <dbReference type="ARBA" id="ARBA00022448"/>
    </source>
</evidence>
<dbReference type="SUPFAM" id="SSF161111">
    <property type="entry name" value="Cation efflux protein transmembrane domain-like"/>
    <property type="match status" value="1"/>
</dbReference>
<dbReference type="PANTHER" id="PTHR11562">
    <property type="entry name" value="CATION EFFLUX PROTEIN/ ZINC TRANSPORTER"/>
    <property type="match status" value="1"/>
</dbReference>
<evidence type="ECO:0000259" key="10">
    <source>
        <dbReference type="Pfam" id="PF01545"/>
    </source>
</evidence>
<keyword evidence="6 9" id="KW-1133">Transmembrane helix</keyword>
<dbReference type="Gene3D" id="1.20.1510.10">
    <property type="entry name" value="Cation efflux protein transmembrane domain"/>
    <property type="match status" value="1"/>
</dbReference>
<protein>
    <submittedName>
        <fullName evidence="12">Uncharacterized protein</fullName>
    </submittedName>
</protein>
<feature type="transmembrane region" description="Helical" evidence="9">
    <location>
        <begin position="292"/>
        <end position="314"/>
    </location>
</feature>
<keyword evidence="3" id="KW-0813">Transport</keyword>
<evidence type="ECO:0000313" key="12">
    <source>
        <dbReference type="EMBL" id="KAK4784071.1"/>
    </source>
</evidence>
<evidence type="ECO:0000256" key="4">
    <source>
        <dbReference type="ARBA" id="ARBA00022692"/>
    </source>
</evidence>
<feature type="domain" description="Cation efflux protein transmembrane" evidence="10">
    <location>
        <begin position="108"/>
        <end position="350"/>
    </location>
</feature>
<dbReference type="InterPro" id="IPR050681">
    <property type="entry name" value="CDF/SLC30A"/>
</dbReference>
<dbReference type="PANTHER" id="PTHR11562:SF54">
    <property type="entry name" value="METAL TOLERANCE PROTEIN B"/>
    <property type="match status" value="1"/>
</dbReference>
<feature type="transmembrane region" description="Helical" evidence="9">
    <location>
        <begin position="128"/>
        <end position="149"/>
    </location>
</feature>
<evidence type="ECO:0000256" key="8">
    <source>
        <dbReference type="ARBA" id="ARBA00023136"/>
    </source>
</evidence>
<dbReference type="InterPro" id="IPR027470">
    <property type="entry name" value="Cation_efflux_CTD"/>
</dbReference>
<dbReference type="GO" id="GO:0005773">
    <property type="term" value="C:vacuole"/>
    <property type="evidence" value="ECO:0007669"/>
    <property type="project" value="TreeGrafter"/>
</dbReference>
<name>A0AAN7LNB1_TRANT</name>
<keyword evidence="8 9" id="KW-0472">Membrane</keyword>
<feature type="domain" description="Cation efflux protein cytoplasmic" evidence="11">
    <location>
        <begin position="354"/>
        <end position="427"/>
    </location>
</feature>
<evidence type="ECO:0000259" key="11">
    <source>
        <dbReference type="Pfam" id="PF16916"/>
    </source>
</evidence>
<comment type="subcellular location">
    <subcellularLocation>
        <location evidence="1">Membrane</location>
        <topology evidence="1">Multi-pass membrane protein</topology>
    </subcellularLocation>
</comment>
<dbReference type="Proteomes" id="UP001346149">
    <property type="component" value="Unassembled WGS sequence"/>
</dbReference>
<dbReference type="AlphaFoldDB" id="A0AAN7LNB1"/>
<evidence type="ECO:0000256" key="7">
    <source>
        <dbReference type="ARBA" id="ARBA00023065"/>
    </source>
</evidence>
<keyword evidence="13" id="KW-1185">Reference proteome</keyword>
<keyword evidence="5" id="KW-0862">Zinc</keyword>
<dbReference type="EMBL" id="JAXQNO010000014">
    <property type="protein sequence ID" value="KAK4784071.1"/>
    <property type="molecule type" value="Genomic_DNA"/>
</dbReference>
<evidence type="ECO:0000256" key="1">
    <source>
        <dbReference type="ARBA" id="ARBA00004141"/>
    </source>
</evidence>
<dbReference type="SUPFAM" id="SSF160240">
    <property type="entry name" value="Cation efflux protein cytoplasmic domain-like"/>
    <property type="match status" value="1"/>
</dbReference>
<dbReference type="Pfam" id="PF01545">
    <property type="entry name" value="Cation_efflux"/>
    <property type="match status" value="1"/>
</dbReference>
<dbReference type="InterPro" id="IPR036837">
    <property type="entry name" value="Cation_efflux_CTD_sf"/>
</dbReference>
<gene>
    <name evidence="12" type="ORF">SAY86_018439</name>
</gene>
<feature type="transmembrane region" description="Helical" evidence="9">
    <location>
        <begin position="320"/>
        <end position="342"/>
    </location>
</feature>
<dbReference type="InterPro" id="IPR002524">
    <property type="entry name" value="Cation_efflux"/>
</dbReference>
<dbReference type="InterPro" id="IPR027469">
    <property type="entry name" value="Cation_efflux_TMD_sf"/>
</dbReference>